<gene>
    <name evidence="2" type="ORF">CBYS24578_00015170</name>
</gene>
<sequence length="859" mass="97607">METLKEKVKGLRQENPSDRSFIPEAAFFKLMTRQEVEGAINASEIKSYHRQELIELVFARGRKVFAILLLNDSLGLLPKFREAGILEDARLPFDRDTLKQKLLLNNTQFVRKELKTNGSHERELEVLAILSTIKHPNIIQLLGSYTYDKKYHNLLFPCAEHGSLKKFISEDKQSMSDKTIIIALAGLASAIKHLHRFTDDKLKLDLIGCHHDLKPDNILVSSKTLLLADFGLSKLKESNIGSETPFRPRTDDYVAPECEDWDNDYLPGYVHRYSDIWSLGCIFAEVATYVLRGHQGVKDFRDARMHKRPGATHFSFHLGANKASDAVLAWLANLEQSSQTGIALLIQLSRKMISLDASARPTASDVEQCLRMIALFEVSAQIHNQFNHIQRASHSRLDYYLESVRFKAWTDTTRLASIATISDLLSETYESINKLFDTILGTLTRMQHQLESALALASSRPMTNADILNVADLNDELALLLGDKENDSRERVKIIIFKDEVELSDLSEPGDGLDGLSLPDNIRMRSNIKNMRKFYEEDSFIDTKGLRIEPTKVGGLRSIGDHYLGNMKTDIVSEKVWVELRHYGRHGTDKNTMEHLYERTVRLCALLALPEFCALKCKGLVHLYDKQAFGIVFEFPQKVKGGGIPFDPINLQTLLKKKGESTDSYFPDLDDRFKLAYTLAAALFEFHTLGWLHRNLSPLNLIFLPENDGTPTTQLIRSPWLVGFGHSRPNSPVDFTSGAPDSASGRYQHPVYMDEKKGYRAEYDYYSLGMILLEIGYWKPLEKLTEGWQGSYEERRQKLLRNKGKVAHLSKMMGRQYTEVVRFCLGYDVQSEKSVGDVVSQFYQSVVAPLRGLSQLTKP</sequence>
<dbReference type="Pfam" id="PF24476">
    <property type="entry name" value="DUF7580"/>
    <property type="match status" value="1"/>
</dbReference>
<dbReference type="Proteomes" id="UP000754883">
    <property type="component" value="Unassembled WGS sequence"/>
</dbReference>
<dbReference type="SUPFAM" id="SSF56112">
    <property type="entry name" value="Protein kinase-like (PK-like)"/>
    <property type="match status" value="2"/>
</dbReference>
<reference evidence="2 3" key="2">
    <citation type="submission" date="2021-10" db="EMBL/GenBank/DDBJ databases">
        <authorList>
            <person name="Piombo E."/>
        </authorList>
    </citation>
    <scope>NUCLEOTIDE SEQUENCE [LARGE SCALE GENOMIC DNA]</scope>
</reference>
<feature type="domain" description="Protein kinase" evidence="1">
    <location>
        <begin position="54"/>
        <end position="376"/>
    </location>
</feature>
<dbReference type="OrthoDB" id="4062651at2759"/>
<reference evidence="3" key="1">
    <citation type="submission" date="2019-06" db="EMBL/GenBank/DDBJ databases">
        <authorList>
            <person name="Broberg M."/>
        </authorList>
    </citation>
    <scope>NUCLEOTIDE SEQUENCE [LARGE SCALE GENOMIC DNA]</scope>
</reference>
<dbReference type="InterPro" id="IPR011009">
    <property type="entry name" value="Kinase-like_dom_sf"/>
</dbReference>
<proteinExistence type="predicted"/>
<keyword evidence="3" id="KW-1185">Reference proteome</keyword>
<evidence type="ECO:0000313" key="2">
    <source>
        <dbReference type="EMBL" id="CAG9998448.1"/>
    </source>
</evidence>
<organism evidence="2 3">
    <name type="scientific">Clonostachys byssicola</name>
    <dbReference type="NCBI Taxonomy" id="160290"/>
    <lineage>
        <taxon>Eukaryota</taxon>
        <taxon>Fungi</taxon>
        <taxon>Dikarya</taxon>
        <taxon>Ascomycota</taxon>
        <taxon>Pezizomycotina</taxon>
        <taxon>Sordariomycetes</taxon>
        <taxon>Hypocreomycetidae</taxon>
        <taxon>Hypocreales</taxon>
        <taxon>Bionectriaceae</taxon>
        <taxon>Clonostachys</taxon>
    </lineage>
</organism>
<feature type="domain" description="Protein kinase" evidence="1">
    <location>
        <begin position="548"/>
        <end position="847"/>
    </location>
</feature>
<dbReference type="PANTHER" id="PTHR37542">
    <property type="entry name" value="HELO DOMAIN-CONTAINING PROTEIN-RELATED"/>
    <property type="match status" value="1"/>
</dbReference>
<dbReference type="GO" id="GO:0004672">
    <property type="term" value="F:protein kinase activity"/>
    <property type="evidence" value="ECO:0007669"/>
    <property type="project" value="InterPro"/>
</dbReference>
<dbReference type="PROSITE" id="PS50011">
    <property type="entry name" value="PROTEIN_KINASE_DOM"/>
    <property type="match status" value="2"/>
</dbReference>
<dbReference type="Pfam" id="PF00069">
    <property type="entry name" value="Pkinase"/>
    <property type="match status" value="1"/>
</dbReference>
<dbReference type="PANTHER" id="PTHR37542:SF3">
    <property type="entry name" value="PRION-INHIBITION AND PROPAGATION HELO DOMAIN-CONTAINING PROTEIN"/>
    <property type="match status" value="1"/>
</dbReference>
<dbReference type="EMBL" id="CABFNO020001547">
    <property type="protein sequence ID" value="CAG9998448.1"/>
    <property type="molecule type" value="Genomic_DNA"/>
</dbReference>
<dbReference type="Gene3D" id="1.10.510.10">
    <property type="entry name" value="Transferase(Phosphotransferase) domain 1"/>
    <property type="match status" value="2"/>
</dbReference>
<dbReference type="SMART" id="SM00220">
    <property type="entry name" value="S_TKc"/>
    <property type="match status" value="1"/>
</dbReference>
<dbReference type="InterPro" id="IPR056002">
    <property type="entry name" value="DUF7580"/>
</dbReference>
<comment type="caution">
    <text evidence="2">The sequence shown here is derived from an EMBL/GenBank/DDBJ whole genome shotgun (WGS) entry which is preliminary data.</text>
</comment>
<dbReference type="InterPro" id="IPR000719">
    <property type="entry name" value="Prot_kinase_dom"/>
</dbReference>
<accession>A0A9N9UTK3</accession>
<dbReference type="GO" id="GO:0005524">
    <property type="term" value="F:ATP binding"/>
    <property type="evidence" value="ECO:0007669"/>
    <property type="project" value="InterPro"/>
</dbReference>
<dbReference type="CDD" id="cd00180">
    <property type="entry name" value="PKc"/>
    <property type="match status" value="1"/>
</dbReference>
<protein>
    <recommendedName>
        <fullName evidence="1">Protein kinase domain-containing protein</fullName>
    </recommendedName>
</protein>
<evidence type="ECO:0000313" key="3">
    <source>
        <dbReference type="Proteomes" id="UP000754883"/>
    </source>
</evidence>
<name>A0A9N9UTK3_9HYPO</name>
<dbReference type="AlphaFoldDB" id="A0A9N9UTK3"/>
<evidence type="ECO:0000259" key="1">
    <source>
        <dbReference type="PROSITE" id="PS50011"/>
    </source>
</evidence>